<sequence length="136" mass="14450">MLIFGNGAPPRGAVVIDGKQEKVAGERGVGVVGVSRGSDALCNPLFLDQSSRPQRLGLSKEHQGCHVETLWISHRLALATVDPFAPVASSVIAREGVSEPEGFSPNVSCVDYPKELKKKLTTLGIKIGIESTIVFL</sequence>
<evidence type="ECO:0000313" key="1">
    <source>
        <dbReference type="EMBL" id="KAK9035192.1"/>
    </source>
</evidence>
<reference evidence="1 2" key="1">
    <citation type="journal article" date="2024" name="G3 (Bethesda)">
        <title>Genome assembly of Hibiscus sabdariffa L. provides insights into metabolisms of medicinal natural products.</title>
        <authorList>
            <person name="Kim T."/>
        </authorList>
    </citation>
    <scope>NUCLEOTIDE SEQUENCE [LARGE SCALE GENOMIC DNA]</scope>
    <source>
        <strain evidence="1">TK-2024</strain>
        <tissue evidence="1">Old leaves</tissue>
    </source>
</reference>
<protein>
    <submittedName>
        <fullName evidence="1">Uncharacterized protein</fullName>
    </submittedName>
</protein>
<gene>
    <name evidence="1" type="ORF">V6N11_077240</name>
</gene>
<proteinExistence type="predicted"/>
<comment type="caution">
    <text evidence="1">The sequence shown here is derived from an EMBL/GenBank/DDBJ whole genome shotgun (WGS) entry which is preliminary data.</text>
</comment>
<keyword evidence="2" id="KW-1185">Reference proteome</keyword>
<organism evidence="1 2">
    <name type="scientific">Hibiscus sabdariffa</name>
    <name type="common">roselle</name>
    <dbReference type="NCBI Taxonomy" id="183260"/>
    <lineage>
        <taxon>Eukaryota</taxon>
        <taxon>Viridiplantae</taxon>
        <taxon>Streptophyta</taxon>
        <taxon>Embryophyta</taxon>
        <taxon>Tracheophyta</taxon>
        <taxon>Spermatophyta</taxon>
        <taxon>Magnoliopsida</taxon>
        <taxon>eudicotyledons</taxon>
        <taxon>Gunneridae</taxon>
        <taxon>Pentapetalae</taxon>
        <taxon>rosids</taxon>
        <taxon>malvids</taxon>
        <taxon>Malvales</taxon>
        <taxon>Malvaceae</taxon>
        <taxon>Malvoideae</taxon>
        <taxon>Hibiscus</taxon>
    </lineage>
</organism>
<evidence type="ECO:0000313" key="2">
    <source>
        <dbReference type="Proteomes" id="UP001396334"/>
    </source>
</evidence>
<dbReference type="Proteomes" id="UP001396334">
    <property type="component" value="Unassembled WGS sequence"/>
</dbReference>
<name>A0ABR2TCT8_9ROSI</name>
<accession>A0ABR2TCT8</accession>
<dbReference type="EMBL" id="JBBPBN010000006">
    <property type="protein sequence ID" value="KAK9035192.1"/>
    <property type="molecule type" value="Genomic_DNA"/>
</dbReference>